<keyword evidence="4" id="KW-0963">Cytoplasm</keyword>
<evidence type="ECO:0000313" key="5">
    <source>
        <dbReference type="Proteomes" id="UP000694863"/>
    </source>
</evidence>
<dbReference type="InterPro" id="IPR000406">
    <property type="entry name" value="Rho_GDI"/>
</dbReference>
<reference evidence="6" key="1">
    <citation type="submission" date="2025-08" db="UniProtKB">
        <authorList>
            <consortium name="RefSeq"/>
        </authorList>
    </citation>
    <scope>IDENTIFICATION</scope>
</reference>
<organism evidence="5 6">
    <name type="scientific">Echinops telfairi</name>
    <name type="common">Lesser hedgehog tenrec</name>
    <dbReference type="NCBI Taxonomy" id="9371"/>
    <lineage>
        <taxon>Eukaryota</taxon>
        <taxon>Metazoa</taxon>
        <taxon>Chordata</taxon>
        <taxon>Craniata</taxon>
        <taxon>Vertebrata</taxon>
        <taxon>Euteleostomi</taxon>
        <taxon>Mammalia</taxon>
        <taxon>Eutheria</taxon>
        <taxon>Afrotheria</taxon>
        <taxon>Tenrecidae</taxon>
        <taxon>Tenrecinae</taxon>
        <taxon>Echinops</taxon>
    </lineage>
</organism>
<sequence length="199" mass="22152">MTDKAGGQLPPDEALDEAVLGYQAPGQKTLQELQELDTDNESLSKYKQTLLGPLLPAKDPSLPNVQVMRLTLMSQQAPGPITMDLSGDLTVLKDHVFVLKEGVDYRVKITFKVNNEIVCGLKCLHHTYRKGLRVDKAVHMVGSYGPSFQEYEFLTPVEEVPRGVLARGAYVVSSCFTDDDRTAHLSWEWGLCICKDWQG</sequence>
<dbReference type="Pfam" id="PF02115">
    <property type="entry name" value="Rho_GDI"/>
    <property type="match status" value="1"/>
</dbReference>
<gene>
    <name evidence="6" type="primary">ARHGDIG</name>
</gene>
<name>A0ABM0IRM6_ECHTE</name>
<dbReference type="InterPro" id="IPR014756">
    <property type="entry name" value="Ig_E-set"/>
</dbReference>
<evidence type="ECO:0000256" key="4">
    <source>
        <dbReference type="ARBA" id="ARBA00022490"/>
    </source>
</evidence>
<dbReference type="PRINTS" id="PR00492">
    <property type="entry name" value="RHOGDI"/>
</dbReference>
<dbReference type="PANTHER" id="PTHR10980">
    <property type="entry name" value="RHO GDP-DISSOCIATION INHIBITOR"/>
    <property type="match status" value="1"/>
</dbReference>
<evidence type="ECO:0000256" key="3">
    <source>
        <dbReference type="ARBA" id="ARBA00022468"/>
    </source>
</evidence>
<evidence type="ECO:0000256" key="1">
    <source>
        <dbReference type="ARBA" id="ARBA00004496"/>
    </source>
</evidence>
<accession>A0ABM0IRM6</accession>
<dbReference type="Proteomes" id="UP000694863">
    <property type="component" value="Unplaced"/>
</dbReference>
<dbReference type="Gene3D" id="2.70.50.30">
    <property type="entry name" value="Coagulation Factor XIII, subunit A, domain 1"/>
    <property type="match status" value="1"/>
</dbReference>
<dbReference type="PANTHER" id="PTHR10980:SF8">
    <property type="entry name" value="RHO GDP-DISSOCIATION INHIBITOR 3"/>
    <property type="match status" value="1"/>
</dbReference>
<dbReference type="RefSeq" id="XP_004706164.2">
    <property type="nucleotide sequence ID" value="XM_004706107.2"/>
</dbReference>
<dbReference type="SUPFAM" id="SSF81296">
    <property type="entry name" value="E set domains"/>
    <property type="match status" value="1"/>
</dbReference>
<protein>
    <submittedName>
        <fullName evidence="6">Rho GDP-dissociation inhibitor 3</fullName>
    </submittedName>
</protein>
<dbReference type="InterPro" id="IPR024792">
    <property type="entry name" value="RhoGDI_dom_sf"/>
</dbReference>
<dbReference type="GeneID" id="101647108"/>
<keyword evidence="5" id="KW-1185">Reference proteome</keyword>
<proteinExistence type="inferred from homology"/>
<evidence type="ECO:0000313" key="6">
    <source>
        <dbReference type="RefSeq" id="XP_004706164.2"/>
    </source>
</evidence>
<comment type="subcellular location">
    <subcellularLocation>
        <location evidence="1">Cytoplasm</location>
    </subcellularLocation>
</comment>
<keyword evidence="3" id="KW-0343">GTPase activation</keyword>
<evidence type="ECO:0000256" key="2">
    <source>
        <dbReference type="ARBA" id="ARBA00009758"/>
    </source>
</evidence>
<comment type="similarity">
    <text evidence="2">Belongs to the Rho GDI family.</text>
</comment>